<dbReference type="KEGG" id="tng:GSTEN00001903G001"/>
<reference evidence="3" key="2">
    <citation type="submission" date="2004-02" db="EMBL/GenBank/DDBJ databases">
        <authorList>
            <consortium name="Genoscope"/>
            <consortium name="Whitehead Institute Centre for Genome Research"/>
        </authorList>
    </citation>
    <scope>NUCLEOTIDE SEQUENCE</scope>
</reference>
<evidence type="ECO:0000259" key="2">
    <source>
        <dbReference type="Pfam" id="PF16564"/>
    </source>
</evidence>
<evidence type="ECO:0000256" key="1">
    <source>
        <dbReference type="SAM" id="MobiDB-lite"/>
    </source>
</evidence>
<dbReference type="EMBL" id="CAAE01000422">
    <property type="protein sequence ID" value="CAF87051.1"/>
    <property type="molecule type" value="Genomic_DNA"/>
</dbReference>
<dbReference type="AlphaFoldDB" id="Q4TJ81"/>
<name>Q4TJ81_TETNG</name>
<feature type="region of interest" description="Disordered" evidence="1">
    <location>
        <begin position="20"/>
        <end position="48"/>
    </location>
</feature>
<dbReference type="Pfam" id="PF16564">
    <property type="entry name" value="MBDa"/>
    <property type="match status" value="1"/>
</dbReference>
<sequence length="48" mass="5185">GGKPDLNTTLPIRQTASIFKQPVTKVTSHPGNKVKTDSQRAADQPKQV</sequence>
<reference evidence="3" key="1">
    <citation type="journal article" date="2004" name="Nature">
        <title>Genome duplication in the teleost fish Tetraodon nigroviridis reveals the early vertebrate proto-karyotype.</title>
        <authorList>
            <person name="Jaillon O."/>
            <person name="Aury J.-M."/>
            <person name="Brunet F."/>
            <person name="Petit J.-L."/>
            <person name="Stange-Thomann N."/>
            <person name="Mauceli E."/>
            <person name="Bouneau L."/>
            <person name="Fischer C."/>
            <person name="Ozouf-Costaz C."/>
            <person name="Bernot A."/>
            <person name="Nicaud S."/>
            <person name="Jaffe D."/>
            <person name="Fisher S."/>
            <person name="Lutfalla G."/>
            <person name="Dossat C."/>
            <person name="Segurens B."/>
            <person name="Dasilva C."/>
            <person name="Salanoubat M."/>
            <person name="Levy M."/>
            <person name="Boudet N."/>
            <person name="Castellano S."/>
            <person name="Anthouard V."/>
            <person name="Jubin C."/>
            <person name="Castelli V."/>
            <person name="Katinka M."/>
            <person name="Vacherie B."/>
            <person name="Biemont C."/>
            <person name="Skalli Z."/>
            <person name="Cattolico L."/>
            <person name="Poulain J."/>
            <person name="De Berardinis V."/>
            <person name="Cruaud C."/>
            <person name="Duprat S."/>
            <person name="Brottier P."/>
            <person name="Coutanceau J.-P."/>
            <person name="Gouzy J."/>
            <person name="Parra G."/>
            <person name="Lardier G."/>
            <person name="Chapple C."/>
            <person name="McKernan K.J."/>
            <person name="McEwan P."/>
            <person name="Bosak S."/>
            <person name="Kellis M."/>
            <person name="Volff J.-N."/>
            <person name="Guigo R."/>
            <person name="Zody M.C."/>
            <person name="Mesirov J."/>
            <person name="Lindblad-Toh K."/>
            <person name="Birren B."/>
            <person name="Nusbaum C."/>
            <person name="Kahn D."/>
            <person name="Robinson-Rechavi M."/>
            <person name="Laudet V."/>
            <person name="Schachter V."/>
            <person name="Quetier F."/>
            <person name="Saurin W."/>
            <person name="Scarpelli C."/>
            <person name="Wincker P."/>
            <person name="Lander E.S."/>
            <person name="Weissenbach J."/>
            <person name="Roest Crollius H."/>
        </authorList>
    </citation>
    <scope>NUCLEOTIDE SEQUENCE [LARGE SCALE GENOMIC DNA]</scope>
</reference>
<comment type="caution">
    <text evidence="3">The sequence shown here is derived from an EMBL/GenBank/DDBJ whole genome shotgun (WGS) entry which is preliminary data.</text>
</comment>
<protein>
    <submittedName>
        <fullName evidence="3">(spotted green pufferfish) hypothetical protein</fullName>
    </submittedName>
</protein>
<organism evidence="3">
    <name type="scientific">Tetraodon nigroviridis</name>
    <name type="common">Spotted green pufferfish</name>
    <name type="synonym">Chelonodon nigroviridis</name>
    <dbReference type="NCBI Taxonomy" id="99883"/>
    <lineage>
        <taxon>Eukaryota</taxon>
        <taxon>Metazoa</taxon>
        <taxon>Chordata</taxon>
        <taxon>Craniata</taxon>
        <taxon>Vertebrata</taxon>
        <taxon>Euteleostomi</taxon>
        <taxon>Actinopterygii</taxon>
        <taxon>Neopterygii</taxon>
        <taxon>Teleostei</taxon>
        <taxon>Neoteleostei</taxon>
        <taxon>Acanthomorphata</taxon>
        <taxon>Eupercaria</taxon>
        <taxon>Tetraodontiformes</taxon>
        <taxon>Tetradontoidea</taxon>
        <taxon>Tetraodontidae</taxon>
        <taxon>Tetraodon</taxon>
    </lineage>
</organism>
<feature type="domain" description="Methyl-CpG-binding" evidence="2">
    <location>
        <begin position="3"/>
        <end position="48"/>
    </location>
</feature>
<feature type="non-terminal residue" evidence="3">
    <location>
        <position position="48"/>
    </location>
</feature>
<proteinExistence type="predicted"/>
<feature type="compositionally biased region" description="Polar residues" evidence="1">
    <location>
        <begin position="20"/>
        <end position="30"/>
    </location>
</feature>
<dbReference type="InterPro" id="IPR032343">
    <property type="entry name" value="MBD2/MBD3_p55-bd"/>
</dbReference>
<dbReference type="OrthoDB" id="10072024at2759"/>
<accession>Q4TJ81</accession>
<evidence type="ECO:0000313" key="3">
    <source>
        <dbReference type="EMBL" id="CAF87051.1"/>
    </source>
</evidence>
<feature type="non-terminal residue" evidence="3">
    <location>
        <position position="1"/>
    </location>
</feature>
<gene>
    <name evidence="3" type="ORF">GSTENG00001903001</name>
</gene>